<evidence type="ECO:0000256" key="2">
    <source>
        <dbReference type="ARBA" id="ARBA00022679"/>
    </source>
</evidence>
<dbReference type="EC" id="2.4.1.-" evidence="3"/>
<dbReference type="AlphaFoldDB" id="A0A2P2HY54"/>
<comment type="subcellular location">
    <subcellularLocation>
        <location evidence="3">Golgi apparatus</location>
        <location evidence="3">Golgi stack membrane</location>
        <topology evidence="3">Single-pass type II membrane protein</topology>
    </subcellularLocation>
</comment>
<organism evidence="4">
    <name type="scientific">Hirondellea gigas</name>
    <dbReference type="NCBI Taxonomy" id="1518452"/>
    <lineage>
        <taxon>Eukaryota</taxon>
        <taxon>Metazoa</taxon>
        <taxon>Ecdysozoa</taxon>
        <taxon>Arthropoda</taxon>
        <taxon>Crustacea</taxon>
        <taxon>Multicrustacea</taxon>
        <taxon>Malacostraca</taxon>
        <taxon>Eumalacostraca</taxon>
        <taxon>Peracarida</taxon>
        <taxon>Amphipoda</taxon>
        <taxon>Amphilochidea</taxon>
        <taxon>Lysianassida</taxon>
        <taxon>Lysianassidira</taxon>
        <taxon>Lysianassoidea</taxon>
        <taxon>Lysianassidae</taxon>
        <taxon>Hirondellea</taxon>
    </lineage>
</organism>
<reference evidence="5" key="1">
    <citation type="submission" date="2017-11" db="EMBL/GenBank/DDBJ databases">
        <title>The sensing device of the deep-sea amphipod.</title>
        <authorList>
            <person name="Kobayashi H."/>
            <person name="Nagahama T."/>
            <person name="Arai W."/>
            <person name="Sasagawa Y."/>
            <person name="Umeda M."/>
            <person name="Hayashi T."/>
            <person name="Nikaido I."/>
            <person name="Watanabe H."/>
            <person name="Oguri K."/>
            <person name="Kitazato H."/>
            <person name="Fujioka K."/>
            <person name="Kido Y."/>
            <person name="Takami H."/>
        </authorList>
    </citation>
    <scope>NUCLEOTIDE SEQUENCE</scope>
    <source>
        <tissue evidence="5">Whole body</tissue>
    </source>
</reference>
<dbReference type="GO" id="GO:0005975">
    <property type="term" value="P:carbohydrate metabolic process"/>
    <property type="evidence" value="ECO:0007669"/>
    <property type="project" value="InterPro"/>
</dbReference>
<keyword evidence="3" id="KW-0812">Transmembrane</keyword>
<dbReference type="GO" id="GO:0032580">
    <property type="term" value="C:Golgi cisterna membrane"/>
    <property type="evidence" value="ECO:0007669"/>
    <property type="project" value="UniProtKB-SubCell"/>
</dbReference>
<dbReference type="EMBL" id="IACT01001098">
    <property type="protein sequence ID" value="LAC20461.1"/>
    <property type="molecule type" value="mRNA"/>
</dbReference>
<keyword evidence="1 3" id="KW-0328">Glycosyltransferase</keyword>
<evidence type="ECO:0000256" key="3">
    <source>
        <dbReference type="RuleBase" id="RU363129"/>
    </source>
</evidence>
<protein>
    <recommendedName>
        <fullName evidence="3">L-Fucosyltransferase</fullName>
        <ecNumber evidence="3">2.4.1.-</ecNumber>
    </recommendedName>
</protein>
<evidence type="ECO:0000256" key="1">
    <source>
        <dbReference type="ARBA" id="ARBA00022676"/>
    </source>
</evidence>
<proteinExistence type="evidence at transcript level"/>
<keyword evidence="2 3" id="KW-0808">Transferase</keyword>
<dbReference type="UniPathway" id="UPA00378"/>
<dbReference type="PANTHER" id="PTHR11927">
    <property type="entry name" value="GALACTOSIDE 2-L-FUCOSYLTRANSFERASE"/>
    <property type="match status" value="1"/>
</dbReference>
<comment type="similarity">
    <text evidence="3">Belongs to the glycosyltransferase 11 family.</text>
</comment>
<keyword evidence="3" id="KW-0325">Glycoprotein</keyword>
<dbReference type="EMBL" id="IACF01000809">
    <property type="protein sequence ID" value="LAB66560.1"/>
    <property type="molecule type" value="mRNA"/>
</dbReference>
<dbReference type="PANTHER" id="PTHR11927:SF9">
    <property type="entry name" value="L-FUCOSYLTRANSFERASE"/>
    <property type="match status" value="1"/>
</dbReference>
<keyword evidence="3" id="KW-0333">Golgi apparatus</keyword>
<comment type="pathway">
    <text evidence="3">Protein modification; protein glycosylation.</text>
</comment>
<dbReference type="CDD" id="cd11301">
    <property type="entry name" value="Fut1_Fut2_like"/>
    <property type="match status" value="1"/>
</dbReference>
<dbReference type="GO" id="GO:0008107">
    <property type="term" value="F:galactoside 2-alpha-L-fucosyltransferase activity"/>
    <property type="evidence" value="ECO:0007669"/>
    <property type="project" value="InterPro"/>
</dbReference>
<accession>A0A2P2HY54</accession>
<evidence type="ECO:0000313" key="5">
    <source>
        <dbReference type="EMBL" id="LAC20461.1"/>
    </source>
</evidence>
<sequence length="438" mass="50024">MNPKMFYSLLGVTSLVVVLGTVCLYQLGYEVLTPVYVGITNAAGGQTEEQLLKLISESVTKKLDQENLDRLFQTIMSMANLDNPDDIKLVKSTLSENKHILSSILTKVMNSKYGNDPHKLPKTLLSSEISIKYKDMWRGHSLPIIVANPAGGVGNIMGQYATVYGLYKIYNVTAFITNLLKVNLNRFFDNVTMRAVDIGDTKEERTAMGWTELHKDHRTAPSTYFGLQLGAAGFMGPRRFYTSGCPIELQLFSIYREDFRHEFHFNEYLLHKANRVLSDFAQQAVLTKTDGSPTFISVHVRLKDYISHALKRWGVENIPDIYKGYLRRAMQYYKDRYQNTIFVFASDDLEYIEDFVKLSREKNIFISHGTQGEDMSLLTRCNHSIVTLGSFGFWTGFLSPGTTVYPDVRGHRAKSYHFTRRVIEEAQLDDFIPLPFEE</sequence>
<name>A0A2P2HY54_9CRUS</name>
<dbReference type="Pfam" id="PF01531">
    <property type="entry name" value="Glyco_transf_11"/>
    <property type="match status" value="1"/>
</dbReference>
<keyword evidence="3" id="KW-0735">Signal-anchor</keyword>
<evidence type="ECO:0000313" key="4">
    <source>
        <dbReference type="EMBL" id="LAB66560.1"/>
    </source>
</evidence>
<reference evidence="4" key="2">
    <citation type="journal article" date="2018" name="Biosci. Biotechnol. Biochem.">
        <title>Polysaccharide hydrolase of the hadal zone amphipods Hirondellea gigas.</title>
        <authorList>
            <person name="Kobayashi H."/>
            <person name="Nagahama T."/>
            <person name="Arai W."/>
            <person name="Sasagawa Y."/>
            <person name="Umeda M."/>
            <person name="Hayashi T."/>
            <person name="Nikaido I."/>
            <person name="Watanabe H."/>
            <person name="Oguri K."/>
            <person name="Kitazato H."/>
            <person name="Fujioka K."/>
            <person name="Kido Y."/>
            <person name="Takami H."/>
        </authorList>
    </citation>
    <scope>NUCLEOTIDE SEQUENCE</scope>
    <source>
        <tissue evidence="4">Whole body</tissue>
    </source>
</reference>
<dbReference type="InterPro" id="IPR002516">
    <property type="entry name" value="Glyco_trans_11"/>
</dbReference>